<feature type="compositionally biased region" description="Basic and acidic residues" evidence="1">
    <location>
        <begin position="7"/>
        <end position="25"/>
    </location>
</feature>
<feature type="region of interest" description="Disordered" evidence="1">
    <location>
        <begin position="1"/>
        <end position="46"/>
    </location>
</feature>
<feature type="compositionally biased region" description="Basic residues" evidence="1">
    <location>
        <begin position="26"/>
        <end position="42"/>
    </location>
</feature>
<evidence type="ECO:0000313" key="3">
    <source>
        <dbReference type="Proteomes" id="UP000314294"/>
    </source>
</evidence>
<reference evidence="2 3" key="1">
    <citation type="submission" date="2019-03" db="EMBL/GenBank/DDBJ databases">
        <title>First draft genome of Liparis tanakae, snailfish: a comprehensive survey of snailfish specific genes.</title>
        <authorList>
            <person name="Kim W."/>
            <person name="Song I."/>
            <person name="Jeong J.-H."/>
            <person name="Kim D."/>
            <person name="Kim S."/>
            <person name="Ryu S."/>
            <person name="Song J.Y."/>
            <person name="Lee S.K."/>
        </authorList>
    </citation>
    <scope>NUCLEOTIDE SEQUENCE [LARGE SCALE GENOMIC DNA]</scope>
    <source>
        <tissue evidence="2">Muscle</tissue>
    </source>
</reference>
<sequence length="96" mass="11131">MNSGDQQHLHPDVFGEGRERKSDLKHNRKKILNISSRRKSQKKYFESSELRTRRIVPLDDLTSLSVTETQTQRGARTYGHAPSLARLERHHLRGLA</sequence>
<proteinExistence type="predicted"/>
<evidence type="ECO:0000256" key="1">
    <source>
        <dbReference type="SAM" id="MobiDB-lite"/>
    </source>
</evidence>
<dbReference type="Proteomes" id="UP000314294">
    <property type="component" value="Unassembled WGS sequence"/>
</dbReference>
<feature type="region of interest" description="Disordered" evidence="1">
    <location>
        <begin position="68"/>
        <end position="96"/>
    </location>
</feature>
<gene>
    <name evidence="2" type="ORF">EYF80_033581</name>
</gene>
<accession>A0A4Z2GSW8</accession>
<dbReference type="EMBL" id="SRLO01000434">
    <property type="protein sequence ID" value="TNN56205.1"/>
    <property type="molecule type" value="Genomic_DNA"/>
</dbReference>
<comment type="caution">
    <text evidence="2">The sequence shown here is derived from an EMBL/GenBank/DDBJ whole genome shotgun (WGS) entry which is preliminary data.</text>
</comment>
<dbReference type="AlphaFoldDB" id="A0A4Z2GSW8"/>
<name>A0A4Z2GSW8_9TELE</name>
<keyword evidence="3" id="KW-1185">Reference proteome</keyword>
<organism evidence="2 3">
    <name type="scientific">Liparis tanakae</name>
    <name type="common">Tanaka's snailfish</name>
    <dbReference type="NCBI Taxonomy" id="230148"/>
    <lineage>
        <taxon>Eukaryota</taxon>
        <taxon>Metazoa</taxon>
        <taxon>Chordata</taxon>
        <taxon>Craniata</taxon>
        <taxon>Vertebrata</taxon>
        <taxon>Euteleostomi</taxon>
        <taxon>Actinopterygii</taxon>
        <taxon>Neopterygii</taxon>
        <taxon>Teleostei</taxon>
        <taxon>Neoteleostei</taxon>
        <taxon>Acanthomorphata</taxon>
        <taxon>Eupercaria</taxon>
        <taxon>Perciformes</taxon>
        <taxon>Cottioidei</taxon>
        <taxon>Cottales</taxon>
        <taxon>Liparidae</taxon>
        <taxon>Liparis</taxon>
    </lineage>
</organism>
<evidence type="ECO:0000313" key="2">
    <source>
        <dbReference type="EMBL" id="TNN56205.1"/>
    </source>
</evidence>
<protein>
    <submittedName>
        <fullName evidence="2">Uncharacterized protein</fullName>
    </submittedName>
</protein>